<dbReference type="EMBL" id="JBHTJH010000001">
    <property type="protein sequence ID" value="MFD0860576.1"/>
    <property type="molecule type" value="Genomic_DNA"/>
</dbReference>
<comment type="caution">
    <text evidence="2">The sequence shown here is derived from an EMBL/GenBank/DDBJ whole genome shotgun (WGS) entry which is preliminary data.</text>
</comment>
<dbReference type="Proteomes" id="UP001596978">
    <property type="component" value="Unassembled WGS sequence"/>
</dbReference>
<protein>
    <recommendedName>
        <fullName evidence="4">Response regulatory domain-containing protein</fullName>
    </recommendedName>
</protein>
<keyword evidence="1" id="KW-0175">Coiled coil</keyword>
<proteinExistence type="predicted"/>
<name>A0ABW3CSB9_9FLAO</name>
<reference evidence="3" key="1">
    <citation type="journal article" date="2019" name="Int. J. Syst. Evol. Microbiol.">
        <title>The Global Catalogue of Microorganisms (GCM) 10K type strain sequencing project: providing services to taxonomists for standard genome sequencing and annotation.</title>
        <authorList>
            <consortium name="The Broad Institute Genomics Platform"/>
            <consortium name="The Broad Institute Genome Sequencing Center for Infectious Disease"/>
            <person name="Wu L."/>
            <person name="Ma J."/>
        </authorList>
    </citation>
    <scope>NUCLEOTIDE SEQUENCE [LARGE SCALE GENOMIC DNA]</scope>
    <source>
        <strain evidence="3">CCUG 62952</strain>
    </source>
</reference>
<evidence type="ECO:0008006" key="4">
    <source>
        <dbReference type="Google" id="ProtNLM"/>
    </source>
</evidence>
<accession>A0ABW3CSB9</accession>
<sequence length="214" mass="24929">MKYKLVYVDEDDGWLNTFYQTFKGDFDILRIKADSTTTLDGIVNTIFENEVDGLVTDYLLDETGEVDFNGNNIVDAVRSYKPYFPAIMLTSYEPQAISQTEDVNIINGKDILDGENKERLEILRIKIKSNIDRYYSLIQNTESRIEELVEKRNNNELEPFEEEELTKLFILFDELEPEGKDMPANLIKDEAITKLNEFVSQTREILDELKKTKE</sequence>
<evidence type="ECO:0000256" key="1">
    <source>
        <dbReference type="SAM" id="Coils"/>
    </source>
</evidence>
<evidence type="ECO:0000313" key="2">
    <source>
        <dbReference type="EMBL" id="MFD0860576.1"/>
    </source>
</evidence>
<organism evidence="2 3">
    <name type="scientific">Sungkyunkwania multivorans</name>
    <dbReference type="NCBI Taxonomy" id="1173618"/>
    <lineage>
        <taxon>Bacteria</taxon>
        <taxon>Pseudomonadati</taxon>
        <taxon>Bacteroidota</taxon>
        <taxon>Flavobacteriia</taxon>
        <taxon>Flavobacteriales</taxon>
        <taxon>Flavobacteriaceae</taxon>
        <taxon>Sungkyunkwania</taxon>
    </lineage>
</organism>
<keyword evidence="3" id="KW-1185">Reference proteome</keyword>
<gene>
    <name evidence="2" type="ORF">ACFQ1M_00025</name>
</gene>
<dbReference type="RefSeq" id="WP_386402063.1">
    <property type="nucleotide sequence ID" value="NZ_JBHTJH010000001.1"/>
</dbReference>
<evidence type="ECO:0000313" key="3">
    <source>
        <dbReference type="Proteomes" id="UP001596978"/>
    </source>
</evidence>
<feature type="coiled-coil region" evidence="1">
    <location>
        <begin position="131"/>
        <end position="158"/>
    </location>
</feature>